<organism evidence="6 7">
    <name type="scientific">Pseudocohnilembus persalinus</name>
    <name type="common">Ciliate</name>
    <dbReference type="NCBI Taxonomy" id="266149"/>
    <lineage>
        <taxon>Eukaryota</taxon>
        <taxon>Sar</taxon>
        <taxon>Alveolata</taxon>
        <taxon>Ciliophora</taxon>
        <taxon>Intramacronucleata</taxon>
        <taxon>Oligohymenophorea</taxon>
        <taxon>Scuticociliatia</taxon>
        <taxon>Philasterida</taxon>
        <taxon>Pseudocohnilembidae</taxon>
        <taxon>Pseudocohnilembus</taxon>
    </lineage>
</organism>
<evidence type="ECO:0000256" key="3">
    <source>
        <dbReference type="ARBA" id="ARBA00022989"/>
    </source>
</evidence>
<dbReference type="AlphaFoldDB" id="A0A0V0QZQ9"/>
<keyword evidence="7" id="KW-1185">Reference proteome</keyword>
<dbReference type="InterPro" id="IPR007273">
    <property type="entry name" value="SCAMP"/>
</dbReference>
<keyword evidence="3 5" id="KW-1133">Transmembrane helix</keyword>
<protein>
    <submittedName>
        <fullName evidence="6">Uncharacterized protein</fullName>
    </submittedName>
</protein>
<keyword evidence="4 5" id="KW-0472">Membrane</keyword>
<comment type="caution">
    <text evidence="6">The sequence shown here is derived from an EMBL/GenBank/DDBJ whole genome shotgun (WGS) entry which is preliminary data.</text>
</comment>
<dbReference type="GO" id="GO:0055038">
    <property type="term" value="C:recycling endosome membrane"/>
    <property type="evidence" value="ECO:0007669"/>
    <property type="project" value="TreeGrafter"/>
</dbReference>
<evidence type="ECO:0000256" key="2">
    <source>
        <dbReference type="ARBA" id="ARBA00022692"/>
    </source>
</evidence>
<dbReference type="InParanoid" id="A0A0V0QZQ9"/>
<proteinExistence type="predicted"/>
<evidence type="ECO:0000313" key="6">
    <source>
        <dbReference type="EMBL" id="KRX07769.1"/>
    </source>
</evidence>
<gene>
    <name evidence="6" type="ORF">PPERSA_07519</name>
</gene>
<evidence type="ECO:0000256" key="5">
    <source>
        <dbReference type="SAM" id="Phobius"/>
    </source>
</evidence>
<accession>A0A0V0QZQ9</accession>
<evidence type="ECO:0000256" key="4">
    <source>
        <dbReference type="ARBA" id="ARBA00023136"/>
    </source>
</evidence>
<feature type="transmembrane region" description="Helical" evidence="5">
    <location>
        <begin position="59"/>
        <end position="76"/>
    </location>
</feature>
<reference evidence="6 7" key="1">
    <citation type="journal article" date="2015" name="Sci. Rep.">
        <title>Genome of the facultative scuticociliatosis pathogen Pseudocohnilembus persalinus provides insight into its virulence through horizontal gene transfer.</title>
        <authorList>
            <person name="Xiong J."/>
            <person name="Wang G."/>
            <person name="Cheng J."/>
            <person name="Tian M."/>
            <person name="Pan X."/>
            <person name="Warren A."/>
            <person name="Jiang C."/>
            <person name="Yuan D."/>
            <person name="Miao W."/>
        </authorList>
    </citation>
    <scope>NUCLEOTIDE SEQUENCE [LARGE SCALE GENOMIC DNA]</scope>
    <source>
        <strain evidence="6">36N120E</strain>
    </source>
</reference>
<dbReference type="EMBL" id="LDAU01000080">
    <property type="protein sequence ID" value="KRX07769.1"/>
    <property type="molecule type" value="Genomic_DNA"/>
</dbReference>
<dbReference type="Proteomes" id="UP000054937">
    <property type="component" value="Unassembled WGS sequence"/>
</dbReference>
<evidence type="ECO:0000256" key="1">
    <source>
        <dbReference type="ARBA" id="ARBA00004141"/>
    </source>
</evidence>
<dbReference type="PANTHER" id="PTHR10687:SF2">
    <property type="entry name" value="SECRETORY CARRIER-ASSOCIATED MEMBRANE PROTEIN"/>
    <property type="match status" value="1"/>
</dbReference>
<dbReference type="PANTHER" id="PTHR10687">
    <property type="entry name" value="SECRETORY CARRIER-ASSOCIATED MEMBRANE PROTEIN SCAMP"/>
    <property type="match status" value="1"/>
</dbReference>
<dbReference type="GO" id="GO:0015031">
    <property type="term" value="P:protein transport"/>
    <property type="evidence" value="ECO:0007669"/>
    <property type="project" value="InterPro"/>
</dbReference>
<feature type="transmembrane region" description="Helical" evidence="5">
    <location>
        <begin position="96"/>
        <end position="117"/>
    </location>
</feature>
<name>A0A0V0QZQ9_PSEPJ</name>
<keyword evidence="2 5" id="KW-0812">Transmembrane</keyword>
<dbReference type="OMA" id="ITHIGVF"/>
<feature type="transmembrane region" description="Helical" evidence="5">
    <location>
        <begin position="177"/>
        <end position="197"/>
    </location>
</feature>
<dbReference type="GO" id="GO:0032588">
    <property type="term" value="C:trans-Golgi network membrane"/>
    <property type="evidence" value="ECO:0007669"/>
    <property type="project" value="TreeGrafter"/>
</dbReference>
<sequence length="203" mass="22990">MTSLAINAAKGQIKDSVGNMKQNIGGNKIDFNEFNYPPLVKVIHYRITDLDQQPELKKIAKFLFITHIGVFIWTLFNFISNCIQAGTVDQSGQGMRIFLSIIWLIIINPLHLAWAYFGYRGLVDSDSWLSQFGRFKLLGFILILVYIVASILGGPMFNGWVRLANLFSNEFPGAGVLALIEILFIYAIIVLMVLCMWKVQNRP</sequence>
<dbReference type="Pfam" id="PF04144">
    <property type="entry name" value="SCAMP"/>
    <property type="match status" value="1"/>
</dbReference>
<evidence type="ECO:0000313" key="7">
    <source>
        <dbReference type="Proteomes" id="UP000054937"/>
    </source>
</evidence>
<feature type="transmembrane region" description="Helical" evidence="5">
    <location>
        <begin position="137"/>
        <end position="157"/>
    </location>
</feature>
<dbReference type="OrthoDB" id="565522at2759"/>
<comment type="subcellular location">
    <subcellularLocation>
        <location evidence="1">Membrane</location>
        <topology evidence="1">Multi-pass membrane protein</topology>
    </subcellularLocation>
</comment>